<dbReference type="GO" id="GO:0006457">
    <property type="term" value="P:protein folding"/>
    <property type="evidence" value="ECO:0007669"/>
    <property type="project" value="TreeGrafter"/>
</dbReference>
<keyword evidence="7" id="KW-1185">Reference proteome</keyword>
<dbReference type="FunFam" id="1.25.40.10:FF:000611">
    <property type="entry name" value="TPR repeat protein"/>
    <property type="match status" value="1"/>
</dbReference>
<evidence type="ECO:0000256" key="4">
    <source>
        <dbReference type="SAM" id="MobiDB-lite"/>
    </source>
</evidence>
<dbReference type="InterPro" id="IPR011990">
    <property type="entry name" value="TPR-like_helical_dom_sf"/>
</dbReference>
<reference evidence="6 7" key="1">
    <citation type="journal article" date="2020" name="Genomics">
        <title>Complete, high-quality genomes from long-read metagenomic sequencing of two wolf lichen thalli reveals enigmatic genome architecture.</title>
        <authorList>
            <person name="McKenzie S.K."/>
            <person name="Walston R.F."/>
            <person name="Allen J.L."/>
        </authorList>
    </citation>
    <scope>NUCLEOTIDE SEQUENCE [LARGE SCALE GENOMIC DNA]</scope>
    <source>
        <strain evidence="6">WasteWater1</strain>
    </source>
</reference>
<evidence type="ECO:0000313" key="6">
    <source>
        <dbReference type="EMBL" id="KAF6219960.1"/>
    </source>
</evidence>
<feature type="domain" description="Cns1/TTC4 wheel" evidence="5">
    <location>
        <begin position="320"/>
        <end position="428"/>
    </location>
</feature>
<dbReference type="GO" id="GO:0005829">
    <property type="term" value="C:cytosol"/>
    <property type="evidence" value="ECO:0007669"/>
    <property type="project" value="TreeGrafter"/>
</dbReference>
<evidence type="ECO:0000259" key="5">
    <source>
        <dbReference type="Pfam" id="PF18972"/>
    </source>
</evidence>
<dbReference type="GO" id="GO:0030544">
    <property type="term" value="F:Hsp70 protein binding"/>
    <property type="evidence" value="ECO:0007669"/>
    <property type="project" value="TreeGrafter"/>
</dbReference>
<dbReference type="InterPro" id="IPR044059">
    <property type="entry name" value="Csn1/TTC4_wheel"/>
</dbReference>
<keyword evidence="2" id="KW-0802">TPR repeat</keyword>
<dbReference type="RefSeq" id="XP_037149395.1">
    <property type="nucleotide sequence ID" value="XM_037294707.1"/>
</dbReference>
<feature type="compositionally biased region" description="Basic and acidic residues" evidence="4">
    <location>
        <begin position="1"/>
        <end position="12"/>
    </location>
</feature>
<evidence type="ECO:0000313" key="7">
    <source>
        <dbReference type="Proteomes" id="UP000593566"/>
    </source>
</evidence>
<feature type="compositionally biased region" description="Pro residues" evidence="4">
    <location>
        <begin position="18"/>
        <end position="30"/>
    </location>
</feature>
<evidence type="ECO:0000256" key="2">
    <source>
        <dbReference type="ARBA" id="ARBA00022803"/>
    </source>
</evidence>
<feature type="region of interest" description="Disordered" evidence="4">
    <location>
        <begin position="1"/>
        <end position="64"/>
    </location>
</feature>
<dbReference type="CDD" id="cd21381">
    <property type="entry name" value="CTWD_TTC4"/>
    <property type="match status" value="1"/>
</dbReference>
<dbReference type="Pfam" id="PF18972">
    <property type="entry name" value="Wheel"/>
    <property type="match status" value="1"/>
</dbReference>
<sequence>MSRFEELPDNFHESLNLNPPPAPAHAPPSAPIVFPAASSDSTPFPIDASRLEQNGTTPALPPHMASVRSHTADEIVQMMNRTPLFMTSLESAEGEDGENVELDALRALQYEGTPAEIAQGFKEQGNEVVKMKRWKDGKEYYTKGLAVLSQRKKVRSLRSPEETGEKPSIAEDEAEIRKQKELEEVCYVNRALCNLELKNHRSTTLDCASALRLNPKNVKAYYRSSLALFALDKLAEASDACTRGLTIDPSNAALKRFATKIEARHKSLSAIEQKKREREQRAQKEKFMLKTALRARNIRMRNTAQPPEMEDASIHLSPDPIAPTSTLMFPVVLLYPLHLQSDFVKAFSETDTVPNHLEYIFPLPWDEKHEYTLGSVELYMETGSGGLIKVGKKVSLGKVLGNDGMEIVDGIVRINVLLKARAAGWIEELKVRRAS</sequence>
<dbReference type="Proteomes" id="UP000593566">
    <property type="component" value="Unassembled WGS sequence"/>
</dbReference>
<comment type="similarity">
    <text evidence="3">Belongs to the TTC4 family.</text>
</comment>
<dbReference type="GO" id="GO:0005634">
    <property type="term" value="C:nucleus"/>
    <property type="evidence" value="ECO:0007669"/>
    <property type="project" value="TreeGrafter"/>
</dbReference>
<protein>
    <recommendedName>
        <fullName evidence="5">Cns1/TTC4 wheel domain-containing protein</fullName>
    </recommendedName>
</protein>
<comment type="caution">
    <text evidence="6">The sequence shown here is derived from an EMBL/GenBank/DDBJ whole genome shotgun (WGS) entry which is preliminary data.</text>
</comment>
<keyword evidence="1" id="KW-0677">Repeat</keyword>
<dbReference type="EMBL" id="JACCJB010000018">
    <property type="protein sequence ID" value="KAF6219960.1"/>
    <property type="molecule type" value="Genomic_DNA"/>
</dbReference>
<dbReference type="PANTHER" id="PTHR46035">
    <property type="entry name" value="TETRATRICOPEPTIDE REPEAT PROTEIN 4"/>
    <property type="match status" value="1"/>
</dbReference>
<dbReference type="SUPFAM" id="SSF48452">
    <property type="entry name" value="TPR-like"/>
    <property type="match status" value="1"/>
</dbReference>
<proteinExistence type="inferred from homology"/>
<dbReference type="PANTHER" id="PTHR46035:SF1">
    <property type="entry name" value="TETRATRICOPEPTIDE REPEAT PROTEIN 4"/>
    <property type="match status" value="1"/>
</dbReference>
<organism evidence="6 7">
    <name type="scientific">Letharia lupina</name>
    <dbReference type="NCBI Taxonomy" id="560253"/>
    <lineage>
        <taxon>Eukaryota</taxon>
        <taxon>Fungi</taxon>
        <taxon>Dikarya</taxon>
        <taxon>Ascomycota</taxon>
        <taxon>Pezizomycotina</taxon>
        <taxon>Lecanoromycetes</taxon>
        <taxon>OSLEUM clade</taxon>
        <taxon>Lecanoromycetidae</taxon>
        <taxon>Lecanorales</taxon>
        <taxon>Lecanorineae</taxon>
        <taxon>Parmeliaceae</taxon>
        <taxon>Letharia</taxon>
    </lineage>
</organism>
<dbReference type="GO" id="GO:0051879">
    <property type="term" value="F:Hsp90 protein binding"/>
    <property type="evidence" value="ECO:0007669"/>
    <property type="project" value="InterPro"/>
</dbReference>
<dbReference type="Gene3D" id="1.25.40.10">
    <property type="entry name" value="Tetratricopeptide repeat domain"/>
    <property type="match status" value="1"/>
</dbReference>
<accession>A0A8H6CAD6</accession>
<evidence type="ECO:0000256" key="1">
    <source>
        <dbReference type="ARBA" id="ARBA00022737"/>
    </source>
</evidence>
<gene>
    <name evidence="6" type="ORF">HO133_003785</name>
</gene>
<name>A0A8H6CAD6_9LECA</name>
<dbReference type="InterPro" id="IPR019734">
    <property type="entry name" value="TPR_rpt"/>
</dbReference>
<dbReference type="AlphaFoldDB" id="A0A8H6CAD6"/>
<dbReference type="SMART" id="SM00028">
    <property type="entry name" value="TPR"/>
    <property type="match status" value="3"/>
</dbReference>
<evidence type="ECO:0000256" key="3">
    <source>
        <dbReference type="ARBA" id="ARBA00023602"/>
    </source>
</evidence>
<dbReference type="GeneID" id="59332196"/>